<feature type="region of interest" description="Disordered" evidence="4">
    <location>
        <begin position="563"/>
        <end position="599"/>
    </location>
</feature>
<dbReference type="GeneTree" id="ENSGT00940000157889"/>
<dbReference type="PANTHER" id="PTHR16181:SF29">
    <property type="entry name" value="PROTEIN FAM83A-RELATED"/>
    <property type="match status" value="1"/>
</dbReference>
<dbReference type="GO" id="GO:0005737">
    <property type="term" value="C:cytoplasm"/>
    <property type="evidence" value="ECO:0007669"/>
    <property type="project" value="UniProtKB-SubCell"/>
</dbReference>
<name>A0A8C5PTP8_9ANUR</name>
<dbReference type="SUPFAM" id="SSF56024">
    <property type="entry name" value="Phospholipase D/nuclease"/>
    <property type="match status" value="1"/>
</dbReference>
<reference evidence="6" key="1">
    <citation type="submission" date="2025-08" db="UniProtKB">
        <authorList>
            <consortium name="Ensembl"/>
        </authorList>
    </citation>
    <scope>IDENTIFICATION</scope>
</reference>
<feature type="compositionally biased region" description="Basic and acidic residues" evidence="4">
    <location>
        <begin position="824"/>
        <end position="842"/>
    </location>
</feature>
<feature type="region of interest" description="Disordered" evidence="4">
    <location>
        <begin position="723"/>
        <end position="802"/>
    </location>
</feature>
<keyword evidence="3" id="KW-0963">Cytoplasm</keyword>
<feature type="compositionally biased region" description="Low complexity" evidence="4">
    <location>
        <begin position="563"/>
        <end position="574"/>
    </location>
</feature>
<dbReference type="InterPro" id="IPR012461">
    <property type="entry name" value="SACK1"/>
</dbReference>
<dbReference type="Ensembl" id="ENSLLET00000028576.1">
    <property type="protein sequence ID" value="ENSLLEP00000027500.1"/>
    <property type="gene ID" value="ENSLLEG00000017455.1"/>
</dbReference>
<evidence type="ECO:0000259" key="5">
    <source>
        <dbReference type="Pfam" id="PF07894"/>
    </source>
</evidence>
<evidence type="ECO:0000256" key="4">
    <source>
        <dbReference type="SAM" id="MobiDB-lite"/>
    </source>
</evidence>
<proteinExistence type="inferred from homology"/>
<evidence type="ECO:0000256" key="3">
    <source>
        <dbReference type="ARBA" id="ARBA00022490"/>
    </source>
</evidence>
<feature type="region of interest" description="Disordered" evidence="4">
    <location>
        <begin position="817"/>
        <end position="845"/>
    </location>
</feature>
<feature type="domain" description="Scaffolding anchor of CK1" evidence="5">
    <location>
        <begin position="20"/>
        <end position="286"/>
    </location>
</feature>
<feature type="compositionally biased region" description="Polar residues" evidence="4">
    <location>
        <begin position="575"/>
        <end position="599"/>
    </location>
</feature>
<feature type="region of interest" description="Disordered" evidence="4">
    <location>
        <begin position="968"/>
        <end position="987"/>
    </location>
</feature>
<dbReference type="GO" id="GO:0007165">
    <property type="term" value="P:signal transduction"/>
    <property type="evidence" value="ECO:0007669"/>
    <property type="project" value="TreeGrafter"/>
</dbReference>
<dbReference type="OrthoDB" id="8443577at2759"/>
<evidence type="ECO:0000256" key="1">
    <source>
        <dbReference type="ARBA" id="ARBA00004496"/>
    </source>
</evidence>
<dbReference type="Pfam" id="PF07894">
    <property type="entry name" value="SACK1"/>
    <property type="match status" value="1"/>
</dbReference>
<evidence type="ECO:0000313" key="7">
    <source>
        <dbReference type="Proteomes" id="UP000694569"/>
    </source>
</evidence>
<dbReference type="GO" id="GO:0016020">
    <property type="term" value="C:membrane"/>
    <property type="evidence" value="ECO:0007669"/>
    <property type="project" value="TreeGrafter"/>
</dbReference>
<keyword evidence="7" id="KW-1185">Reference proteome</keyword>
<dbReference type="Proteomes" id="UP000694569">
    <property type="component" value="Unplaced"/>
</dbReference>
<dbReference type="GO" id="GO:0019901">
    <property type="term" value="F:protein kinase binding"/>
    <property type="evidence" value="ECO:0007669"/>
    <property type="project" value="TreeGrafter"/>
</dbReference>
<evidence type="ECO:0000313" key="6">
    <source>
        <dbReference type="Ensembl" id="ENSLLEP00000027500.1"/>
    </source>
</evidence>
<protein>
    <submittedName>
        <fullName evidence="6">Family with sequence similarity 83 member B</fullName>
    </submittedName>
</protein>
<feature type="compositionally biased region" description="Basic and acidic residues" evidence="4">
    <location>
        <begin position="752"/>
        <end position="771"/>
    </location>
</feature>
<evidence type="ECO:0000256" key="2">
    <source>
        <dbReference type="ARBA" id="ARBA00006937"/>
    </source>
</evidence>
<sequence>MSALMESLSMLSSLHDEIKTDTFLESHYKEWYRVAIDALIEGGVTAYQEFLLKEGVTEFLAEEELNYIVNNIKKTTTENNDNSQGDVNDDASSSGTYWPIESDVEAPNLELGWPYIAPGLVTVTDINLYFHPPRGHPFTIKEMVRKNIKEARQVVAIVMDVFTDVDIFKELVEVSTRGIPVYLLLDDINFPHFLKMTEKQGVQLQRLRNMKVRTVKGQDYFSKSGAKFCGKMDQKFLLVDCEKVLYGTYSYMWSYEKVHLSMVQVITGKLVESFDEEFRTLYARSCVPSAFGPEELIFENIKKIPWETRSYQNSRSSLLSASSQTSLFGRKDQMQTVESSYLRNRFTNNEDDKYGMRNASYRPPHQVGLNIQNKVNYFQQFERHDNWKRHSYAAGEKAESSAYLLLNRGLNNRVNNAPVHRNRQVEVSSIGSLSRGGFSSKYNYNGSTQSFAERLSQRQVPNLPERNSNVRRSFHGTDSHVRSVQQRMPTLEHTTKSFLRNWRIESYLNDQSDFTPEMQEAAPDRQEGNEGNGSISENSLYNHSRLRSSILYKPTYPEAKEANSAYSASSHSNSTIVDSQGSLTPKAYTPQSRLGESRDNTFNYDTQHIRQHEVLKRHSVQVPEGSRGGLNYNTYKAPSSYLYTTLCTPRQTDSVSNQQNENIQKRRSLPIFENRKVNAGQNSTVIPPNYIYNTLVRRHTENPVQQTTSPIKSSQRIEISERLESNPNNTEQEAKDKPQNSVVTSALSTESLTEKTHEDNGKDGGGKKESKGSPNFLKKGSKKLKSLLSLSPEKKENLSKNKTPAFYKMCSSSDTLISEDEEQEKNKKSDSKYDTLPRREKTLSVSQVSLNKSKENVGNVPSVVMKDEPNKSTTGDASAPRFNTEAVQFQETKSYPHNFSYARAISPAIQRRELQLRLQKEAAQREMSQREKHMEMPPMMQREMHLRHSQNRDMHQKEMMRRDVYGQPVQDYPKPQEEPNRTRVSERRVYSRFEPFCKPDNTVPSITQNSNAHVSDFNTKTIVNSYNRPNNAPSYNPSINYNVAQPNENKFGRFMQKFGSFIKKQ</sequence>
<dbReference type="InterPro" id="IPR050944">
    <property type="entry name" value="FAM83"/>
</dbReference>
<gene>
    <name evidence="6" type="primary">FAM83B</name>
</gene>
<feature type="region of interest" description="Disordered" evidence="4">
    <location>
        <begin position="510"/>
        <end position="540"/>
    </location>
</feature>
<feature type="compositionally biased region" description="Basic and acidic residues" evidence="4">
    <location>
        <begin position="974"/>
        <end position="987"/>
    </location>
</feature>
<organism evidence="6 7">
    <name type="scientific">Leptobrachium leishanense</name>
    <name type="common">Leishan spiny toad</name>
    <dbReference type="NCBI Taxonomy" id="445787"/>
    <lineage>
        <taxon>Eukaryota</taxon>
        <taxon>Metazoa</taxon>
        <taxon>Chordata</taxon>
        <taxon>Craniata</taxon>
        <taxon>Vertebrata</taxon>
        <taxon>Euteleostomi</taxon>
        <taxon>Amphibia</taxon>
        <taxon>Batrachia</taxon>
        <taxon>Anura</taxon>
        <taxon>Pelobatoidea</taxon>
        <taxon>Megophryidae</taxon>
        <taxon>Leptobrachium</taxon>
    </lineage>
</organism>
<dbReference type="FunFam" id="3.30.870.10:FF:000004">
    <property type="entry name" value="protein FAM83H isoform X2"/>
    <property type="match status" value="1"/>
</dbReference>
<comment type="similarity">
    <text evidence="2">Belongs to the FAM83 family.</text>
</comment>
<accession>A0A8C5PTP8</accession>
<dbReference type="Gene3D" id="3.30.870.10">
    <property type="entry name" value="Endonuclease Chain A"/>
    <property type="match status" value="1"/>
</dbReference>
<dbReference type="PANTHER" id="PTHR16181">
    <property type="entry name" value="PROTEIN FAM83A-RELATED"/>
    <property type="match status" value="1"/>
</dbReference>
<dbReference type="AlphaFoldDB" id="A0A8C5PTP8"/>
<reference evidence="6" key="2">
    <citation type="submission" date="2025-09" db="UniProtKB">
        <authorList>
            <consortium name="Ensembl"/>
        </authorList>
    </citation>
    <scope>IDENTIFICATION</scope>
</reference>
<feature type="compositionally biased region" description="Polar residues" evidence="4">
    <location>
        <begin position="739"/>
        <end position="751"/>
    </location>
</feature>
<comment type="subcellular location">
    <subcellularLocation>
        <location evidence="1">Cytoplasm</location>
    </subcellularLocation>
</comment>